<dbReference type="InterPro" id="IPR009003">
    <property type="entry name" value="Peptidase_S1_PA"/>
</dbReference>
<dbReference type="PANTHER" id="PTHR24276">
    <property type="entry name" value="POLYSERASE-RELATED"/>
    <property type="match status" value="1"/>
</dbReference>
<organism evidence="11">
    <name type="scientific">Tenebrio molitor</name>
    <name type="common">Yellow mealworm beetle</name>
    <dbReference type="NCBI Taxonomy" id="7067"/>
    <lineage>
        <taxon>Eukaryota</taxon>
        <taxon>Metazoa</taxon>
        <taxon>Ecdysozoa</taxon>
        <taxon>Arthropoda</taxon>
        <taxon>Hexapoda</taxon>
        <taxon>Insecta</taxon>
        <taxon>Pterygota</taxon>
        <taxon>Neoptera</taxon>
        <taxon>Endopterygota</taxon>
        <taxon>Coleoptera</taxon>
        <taxon>Polyphaga</taxon>
        <taxon>Cucujiformia</taxon>
        <taxon>Tenebrionidae</taxon>
        <taxon>Tenebrio</taxon>
    </lineage>
</organism>
<dbReference type="InterPro" id="IPR001254">
    <property type="entry name" value="Trypsin_dom"/>
</dbReference>
<dbReference type="Pfam" id="PF00089">
    <property type="entry name" value="Trypsin"/>
    <property type="match status" value="1"/>
</dbReference>
<protein>
    <submittedName>
        <fullName evidence="11">Trypsin-like serine peptidase</fullName>
    </submittedName>
</protein>
<dbReference type="InterPro" id="IPR033116">
    <property type="entry name" value="TRYPSIN_SER"/>
</dbReference>
<feature type="chain" id="PRO_5034315487" evidence="9">
    <location>
        <begin position="17"/>
        <end position="259"/>
    </location>
</feature>
<dbReference type="PANTHER" id="PTHR24276:SF91">
    <property type="entry name" value="AT26814P-RELATED"/>
    <property type="match status" value="1"/>
</dbReference>
<keyword evidence="2 8" id="KW-0645">Protease</keyword>
<proteinExistence type="evidence at transcript level"/>
<keyword evidence="7" id="KW-1015">Disulfide bond</keyword>
<sequence>MKSALFVVFFVASASAVPTFIRTETLSPDEKIVGGNTIVIEDVPWQVSLQYFGTHICGGSIISTEFVVTAAHCTNGLLSDVMSIRFASSYRNQAGRIVTIRSIHQHPNYNSKLIDYDVSILQVTSPFLLGNDVAIIGLPLSTTRWPPGTSALVSGWGMINQDDESPDLGYLRSVTVQIVSEEACKRAYESDKITNRMFCAGVNGGGKDACQGDSGGPLVIDNVLAGIVSWGYGCGDESYPGVYSNVSVLSEFIKKNAGI</sequence>
<evidence type="ECO:0000259" key="10">
    <source>
        <dbReference type="PROSITE" id="PS50240"/>
    </source>
</evidence>
<dbReference type="FunFam" id="2.40.10.10:FF:000077">
    <property type="entry name" value="Predicted protein"/>
    <property type="match status" value="1"/>
</dbReference>
<evidence type="ECO:0000256" key="2">
    <source>
        <dbReference type="ARBA" id="ARBA00022670"/>
    </source>
</evidence>
<dbReference type="PROSITE" id="PS00135">
    <property type="entry name" value="TRYPSIN_SER"/>
    <property type="match status" value="1"/>
</dbReference>
<dbReference type="PRINTS" id="PR00722">
    <property type="entry name" value="CHYMOTRYPSIN"/>
</dbReference>
<dbReference type="Gene3D" id="2.40.10.10">
    <property type="entry name" value="Trypsin-like serine proteases"/>
    <property type="match status" value="2"/>
</dbReference>
<dbReference type="SUPFAM" id="SSF50494">
    <property type="entry name" value="Trypsin-like serine proteases"/>
    <property type="match status" value="1"/>
</dbReference>
<dbReference type="GO" id="GO:0006508">
    <property type="term" value="P:proteolysis"/>
    <property type="evidence" value="ECO:0007669"/>
    <property type="project" value="UniProtKB-KW"/>
</dbReference>
<dbReference type="InterPro" id="IPR043504">
    <property type="entry name" value="Peptidase_S1_PA_chymotrypsin"/>
</dbReference>
<feature type="signal peptide" evidence="9">
    <location>
        <begin position="1"/>
        <end position="16"/>
    </location>
</feature>
<evidence type="ECO:0000256" key="4">
    <source>
        <dbReference type="ARBA" id="ARBA00022801"/>
    </source>
</evidence>
<feature type="domain" description="Peptidase S1" evidence="10">
    <location>
        <begin position="32"/>
        <end position="258"/>
    </location>
</feature>
<dbReference type="PROSITE" id="PS50240">
    <property type="entry name" value="TRYPSIN_DOM"/>
    <property type="match status" value="1"/>
</dbReference>
<evidence type="ECO:0000256" key="5">
    <source>
        <dbReference type="ARBA" id="ARBA00022825"/>
    </source>
</evidence>
<dbReference type="AlphaFoldDB" id="A0A8F2D9D2"/>
<dbReference type="InterPro" id="IPR001314">
    <property type="entry name" value="Peptidase_S1A"/>
</dbReference>
<keyword evidence="5 8" id="KW-0720">Serine protease</keyword>
<dbReference type="InterPro" id="IPR018114">
    <property type="entry name" value="TRYPSIN_HIS"/>
</dbReference>
<evidence type="ECO:0000256" key="7">
    <source>
        <dbReference type="ARBA" id="ARBA00023157"/>
    </source>
</evidence>
<comment type="similarity">
    <text evidence="1">Belongs to the peptidase S1 family.</text>
</comment>
<accession>A0A8F2D9D2</accession>
<dbReference type="PROSITE" id="PS00134">
    <property type="entry name" value="TRYPSIN_HIS"/>
    <property type="match status" value="1"/>
</dbReference>
<dbReference type="EMBL" id="MW628465">
    <property type="protein sequence ID" value="QWS65044.1"/>
    <property type="molecule type" value="mRNA"/>
</dbReference>
<dbReference type="GO" id="GO:0004252">
    <property type="term" value="F:serine-type endopeptidase activity"/>
    <property type="evidence" value="ECO:0007669"/>
    <property type="project" value="InterPro"/>
</dbReference>
<evidence type="ECO:0000256" key="9">
    <source>
        <dbReference type="SAM" id="SignalP"/>
    </source>
</evidence>
<evidence type="ECO:0000313" key="11">
    <source>
        <dbReference type="EMBL" id="QWS65044.1"/>
    </source>
</evidence>
<dbReference type="CDD" id="cd00190">
    <property type="entry name" value="Tryp_SPc"/>
    <property type="match status" value="1"/>
</dbReference>
<dbReference type="SMART" id="SM00020">
    <property type="entry name" value="Tryp_SPc"/>
    <property type="match status" value="1"/>
</dbReference>
<evidence type="ECO:0000256" key="8">
    <source>
        <dbReference type="RuleBase" id="RU363034"/>
    </source>
</evidence>
<name>A0A8F2D9D2_TENMO</name>
<evidence type="ECO:0000256" key="3">
    <source>
        <dbReference type="ARBA" id="ARBA00022729"/>
    </source>
</evidence>
<keyword evidence="4 8" id="KW-0378">Hydrolase</keyword>
<dbReference type="InterPro" id="IPR050430">
    <property type="entry name" value="Peptidase_S1"/>
</dbReference>
<keyword evidence="6" id="KW-0865">Zymogen</keyword>
<evidence type="ECO:0000256" key="6">
    <source>
        <dbReference type="ARBA" id="ARBA00023145"/>
    </source>
</evidence>
<reference evidence="11" key="1">
    <citation type="submission" date="2021-02" db="EMBL/GenBank/DDBJ databases">
        <authorList>
            <person name="Oppert B.S."/>
            <person name="Elpidina E."/>
            <person name="Tereshchenkova V."/>
            <person name="Zhiganov N."/>
            <person name="Filippova I."/>
        </authorList>
    </citation>
    <scope>NUCLEOTIDE SEQUENCE</scope>
</reference>
<evidence type="ECO:0000256" key="1">
    <source>
        <dbReference type="ARBA" id="ARBA00007664"/>
    </source>
</evidence>
<keyword evidence="3 9" id="KW-0732">Signal</keyword>